<comment type="caution">
    <text evidence="6">The sequence shown here is derived from an EMBL/GenBank/DDBJ whole genome shotgun (WGS) entry which is preliminary data.</text>
</comment>
<dbReference type="Gene3D" id="3.40.50.300">
    <property type="entry name" value="P-loop containing nucleotide triphosphate hydrolases"/>
    <property type="match status" value="1"/>
</dbReference>
<dbReference type="RefSeq" id="WP_285930363.1">
    <property type="nucleotide sequence ID" value="NZ_JASTZU010000016.1"/>
</dbReference>
<dbReference type="SUPFAM" id="SSF52540">
    <property type="entry name" value="P-loop containing nucleoside triphosphate hydrolases"/>
    <property type="match status" value="1"/>
</dbReference>
<dbReference type="EMBL" id="JASTZU010000016">
    <property type="protein sequence ID" value="MDL4839494.1"/>
    <property type="molecule type" value="Genomic_DNA"/>
</dbReference>
<accession>A0ABT7L267</accession>
<evidence type="ECO:0000256" key="2">
    <source>
        <dbReference type="ARBA" id="ARBA00022448"/>
    </source>
</evidence>
<organism evidence="6 7">
    <name type="scientific">Aquibacillus rhizosphaerae</name>
    <dbReference type="NCBI Taxonomy" id="3051431"/>
    <lineage>
        <taxon>Bacteria</taxon>
        <taxon>Bacillati</taxon>
        <taxon>Bacillota</taxon>
        <taxon>Bacilli</taxon>
        <taxon>Bacillales</taxon>
        <taxon>Bacillaceae</taxon>
        <taxon>Aquibacillus</taxon>
    </lineage>
</organism>
<protein>
    <submittedName>
        <fullName evidence="6">ATP-binding cassette domain-containing protein</fullName>
    </submittedName>
</protein>
<keyword evidence="3" id="KW-0547">Nucleotide-binding</keyword>
<dbReference type="InterPro" id="IPR003439">
    <property type="entry name" value="ABC_transporter-like_ATP-bd"/>
</dbReference>
<dbReference type="PANTHER" id="PTHR43335">
    <property type="entry name" value="ABC TRANSPORTER, ATP-BINDING PROTEIN"/>
    <property type="match status" value="1"/>
</dbReference>
<feature type="domain" description="ABC transporter" evidence="5">
    <location>
        <begin position="4"/>
        <end position="230"/>
    </location>
</feature>
<dbReference type="PROSITE" id="PS50893">
    <property type="entry name" value="ABC_TRANSPORTER_2"/>
    <property type="match status" value="1"/>
</dbReference>
<evidence type="ECO:0000313" key="6">
    <source>
        <dbReference type="EMBL" id="MDL4839494.1"/>
    </source>
</evidence>
<evidence type="ECO:0000256" key="3">
    <source>
        <dbReference type="ARBA" id="ARBA00022741"/>
    </source>
</evidence>
<evidence type="ECO:0000256" key="1">
    <source>
        <dbReference type="ARBA" id="ARBA00005417"/>
    </source>
</evidence>
<evidence type="ECO:0000313" key="7">
    <source>
        <dbReference type="Proteomes" id="UP001235343"/>
    </source>
</evidence>
<dbReference type="InterPro" id="IPR003593">
    <property type="entry name" value="AAA+_ATPase"/>
</dbReference>
<keyword evidence="4 6" id="KW-0067">ATP-binding</keyword>
<keyword evidence="2" id="KW-0813">Transport</keyword>
<sequence length="288" mass="32749">MEKIQLKNINKQMKRKDILQNINLDIHGSLGLLGPNGAGKTTLMKIITTLIQPDSGTIQSENLNWENTKEVRKNIGYLPQHFSMYKNITVRECLNHLGNLKGISMHNRSKDILTTAENVNLIDVLDTKIKNLSGGMLRRVGIAQAILGNPKLLIVDEPTVGLDIEERVRFRRLLRKLGRDRHIIISTHIVEDIETTCDSICILKDGKVLQTGSKSDLLDLVRGKVVEDMVDLNDTYLESLRLISTREAGNQYKIRYFSDSVNQNNIVEPALEDAYLYLMKEEDTNDRR</sequence>
<name>A0ABT7L267_9BACI</name>
<dbReference type="GO" id="GO:0005524">
    <property type="term" value="F:ATP binding"/>
    <property type="evidence" value="ECO:0007669"/>
    <property type="project" value="UniProtKB-KW"/>
</dbReference>
<dbReference type="PANTHER" id="PTHR43335:SF2">
    <property type="entry name" value="ABC TRANSPORTER, ATP-BINDING PROTEIN"/>
    <property type="match status" value="1"/>
</dbReference>
<comment type="similarity">
    <text evidence="1">Belongs to the ABC transporter superfamily.</text>
</comment>
<keyword evidence="7" id="KW-1185">Reference proteome</keyword>
<evidence type="ECO:0000259" key="5">
    <source>
        <dbReference type="PROSITE" id="PS50893"/>
    </source>
</evidence>
<evidence type="ECO:0000256" key="4">
    <source>
        <dbReference type="ARBA" id="ARBA00022840"/>
    </source>
</evidence>
<proteinExistence type="inferred from homology"/>
<reference evidence="6 7" key="1">
    <citation type="submission" date="2023-06" db="EMBL/GenBank/DDBJ databases">
        <title>Aquibacillus rhizosphaerae LR5S19.</title>
        <authorList>
            <person name="Sun J.-Q."/>
        </authorList>
    </citation>
    <scope>NUCLEOTIDE SEQUENCE [LARGE SCALE GENOMIC DNA]</scope>
    <source>
        <strain evidence="6 7">LR5S19</strain>
    </source>
</reference>
<dbReference type="SMART" id="SM00382">
    <property type="entry name" value="AAA"/>
    <property type="match status" value="1"/>
</dbReference>
<gene>
    <name evidence="6" type="ORF">QQS35_03340</name>
</gene>
<dbReference type="Proteomes" id="UP001235343">
    <property type="component" value="Unassembled WGS sequence"/>
</dbReference>
<dbReference type="InterPro" id="IPR027417">
    <property type="entry name" value="P-loop_NTPase"/>
</dbReference>
<dbReference type="PROSITE" id="PS00211">
    <property type="entry name" value="ABC_TRANSPORTER_1"/>
    <property type="match status" value="1"/>
</dbReference>
<dbReference type="Pfam" id="PF00005">
    <property type="entry name" value="ABC_tran"/>
    <property type="match status" value="1"/>
</dbReference>
<dbReference type="InterPro" id="IPR017871">
    <property type="entry name" value="ABC_transporter-like_CS"/>
</dbReference>